<evidence type="ECO:0000313" key="4">
    <source>
        <dbReference type="Proteomes" id="UP000434554"/>
    </source>
</evidence>
<dbReference type="AlphaFoldDB" id="A0A833CDV8"/>
<accession>A0A833CDV8</accession>
<protein>
    <recommendedName>
        <fullName evidence="5">Lipoprotein</fullName>
    </recommendedName>
</protein>
<dbReference type="Proteomes" id="UP000434554">
    <property type="component" value="Unassembled WGS sequence"/>
</dbReference>
<dbReference type="EMBL" id="WBKH01000001">
    <property type="protein sequence ID" value="KAB1479758.1"/>
    <property type="molecule type" value="Genomic_DNA"/>
</dbReference>
<feature type="transmembrane region" description="Helical" evidence="1">
    <location>
        <begin position="188"/>
        <end position="209"/>
    </location>
</feature>
<gene>
    <name evidence="3" type="ORF">F8R14_00330</name>
</gene>
<proteinExistence type="predicted"/>
<evidence type="ECO:0000256" key="2">
    <source>
        <dbReference type="SAM" id="SignalP"/>
    </source>
</evidence>
<feature type="signal peptide" evidence="2">
    <location>
        <begin position="1"/>
        <end position="20"/>
    </location>
</feature>
<comment type="caution">
    <text evidence="3">The sequence shown here is derived from an EMBL/GenBank/DDBJ whole genome shotgun (WGS) entry which is preliminary data.</text>
</comment>
<dbReference type="RefSeq" id="WP_127007069.1">
    <property type="nucleotide sequence ID" value="NZ_RQUZ01000001.1"/>
</dbReference>
<dbReference type="PROSITE" id="PS51257">
    <property type="entry name" value="PROKAR_LIPOPROTEIN"/>
    <property type="match status" value="1"/>
</dbReference>
<sequence length="216" mass="23378">MKRLVFLCFALLMLVLAGCAQVTSEIEVKSDFSGEWKATIQLPVPISKGDLLSAVTKNSNGQMPIDINKVELEPIGPDGKELKGDSATIQAQTWKLEAKFANKDELARMSAAVFGRTSDAKINVIYPYGDDPDVYTFNLGKASGATTIEVDGKIIKESIGKGILKDDDTVIYAAGDPIYFQFKKGGNMGLFIGGALVLVILAGVGYVFYRRRQTTV</sequence>
<name>A0A833CDV8_9FIRM</name>
<keyword evidence="2" id="KW-0732">Signal</keyword>
<reference evidence="3 4" key="1">
    <citation type="submission" date="2019-09" db="EMBL/GenBank/DDBJ databases">
        <title>Draft genome sequence of 3 type strains from the CCUG.</title>
        <authorList>
            <person name="Pineiro-Iglesias B."/>
            <person name="Tunovic T."/>
            <person name="Unosson C."/>
            <person name="Inganas E."/>
            <person name="Ohlen M."/>
            <person name="Cardew S."/>
            <person name="Jensie-Markopoulos S."/>
            <person name="Salva-Serra F."/>
            <person name="Jaen-Luchoro D."/>
            <person name="Karlsson R."/>
            <person name="Svensson-Stadler L."/>
            <person name="Chun J."/>
            <person name="Moore E."/>
        </authorList>
    </citation>
    <scope>NUCLEOTIDE SEQUENCE [LARGE SCALE GENOMIC DNA]</scope>
    <source>
        <strain evidence="3 4">CCUG 65427</strain>
    </source>
</reference>
<keyword evidence="1" id="KW-1133">Transmembrane helix</keyword>
<organism evidence="3 4">
    <name type="scientific">Veillonella seminalis</name>
    <dbReference type="NCBI Taxonomy" id="1502943"/>
    <lineage>
        <taxon>Bacteria</taxon>
        <taxon>Bacillati</taxon>
        <taxon>Bacillota</taxon>
        <taxon>Negativicutes</taxon>
        <taxon>Veillonellales</taxon>
        <taxon>Veillonellaceae</taxon>
        <taxon>Veillonella</taxon>
    </lineage>
</organism>
<dbReference type="GeneID" id="83054318"/>
<keyword evidence="1" id="KW-0472">Membrane</keyword>
<feature type="chain" id="PRO_5039577416" description="Lipoprotein" evidence="2">
    <location>
        <begin position="21"/>
        <end position="216"/>
    </location>
</feature>
<evidence type="ECO:0000256" key="1">
    <source>
        <dbReference type="SAM" id="Phobius"/>
    </source>
</evidence>
<keyword evidence="1" id="KW-0812">Transmembrane</keyword>
<evidence type="ECO:0008006" key="5">
    <source>
        <dbReference type="Google" id="ProtNLM"/>
    </source>
</evidence>
<evidence type="ECO:0000313" key="3">
    <source>
        <dbReference type="EMBL" id="KAB1479758.1"/>
    </source>
</evidence>